<dbReference type="Proteomes" id="UP000299102">
    <property type="component" value="Unassembled WGS sequence"/>
</dbReference>
<keyword evidence="2" id="KW-1185">Reference proteome</keyword>
<gene>
    <name evidence="1" type="ORF">EVAR_70163_1</name>
</gene>
<dbReference type="AlphaFoldDB" id="A0A4C1SYP4"/>
<protein>
    <submittedName>
        <fullName evidence="1">Uncharacterized protein</fullName>
    </submittedName>
</protein>
<reference evidence="1 2" key="1">
    <citation type="journal article" date="2019" name="Commun. Biol.">
        <title>The bagworm genome reveals a unique fibroin gene that provides high tensile strength.</title>
        <authorList>
            <person name="Kono N."/>
            <person name="Nakamura H."/>
            <person name="Ohtoshi R."/>
            <person name="Tomita M."/>
            <person name="Numata K."/>
            <person name="Arakawa K."/>
        </authorList>
    </citation>
    <scope>NUCLEOTIDE SEQUENCE [LARGE SCALE GENOMIC DNA]</scope>
</reference>
<evidence type="ECO:0000313" key="1">
    <source>
        <dbReference type="EMBL" id="GBP07319.1"/>
    </source>
</evidence>
<comment type="caution">
    <text evidence="1">The sequence shown here is derived from an EMBL/GenBank/DDBJ whole genome shotgun (WGS) entry which is preliminary data.</text>
</comment>
<evidence type="ECO:0000313" key="2">
    <source>
        <dbReference type="Proteomes" id="UP000299102"/>
    </source>
</evidence>
<dbReference type="EMBL" id="BGZK01004164">
    <property type="protein sequence ID" value="GBP07319.1"/>
    <property type="molecule type" value="Genomic_DNA"/>
</dbReference>
<accession>A0A4C1SYP4</accession>
<proteinExistence type="predicted"/>
<organism evidence="1 2">
    <name type="scientific">Eumeta variegata</name>
    <name type="common">Bagworm moth</name>
    <name type="synonym">Eumeta japonica</name>
    <dbReference type="NCBI Taxonomy" id="151549"/>
    <lineage>
        <taxon>Eukaryota</taxon>
        <taxon>Metazoa</taxon>
        <taxon>Ecdysozoa</taxon>
        <taxon>Arthropoda</taxon>
        <taxon>Hexapoda</taxon>
        <taxon>Insecta</taxon>
        <taxon>Pterygota</taxon>
        <taxon>Neoptera</taxon>
        <taxon>Endopterygota</taxon>
        <taxon>Lepidoptera</taxon>
        <taxon>Glossata</taxon>
        <taxon>Ditrysia</taxon>
        <taxon>Tineoidea</taxon>
        <taxon>Psychidae</taxon>
        <taxon>Oiketicinae</taxon>
        <taxon>Eumeta</taxon>
    </lineage>
</organism>
<sequence length="66" mass="7398">MAEDAGEHKRVSFKLKSGTKDEIVLAKRFVESADELSSISEMSAAYRHAKRLGKNNYKGLLTENIK</sequence>
<name>A0A4C1SYP4_EUMVA</name>